<evidence type="ECO:0000313" key="2">
    <source>
        <dbReference type="EMBL" id="BAB29778.1"/>
    </source>
</evidence>
<evidence type="ECO:0000313" key="3">
    <source>
        <dbReference type="MGI" id="MGI:1921136"/>
    </source>
</evidence>
<gene>
    <name evidence="3" type="primary">4930431P19Rik</name>
</gene>
<feature type="region of interest" description="Disordered" evidence="1">
    <location>
        <begin position="1"/>
        <end position="112"/>
    </location>
</feature>
<dbReference type="MGI" id="MGI:1921136">
    <property type="gene designation" value="4930431P19Rik"/>
</dbReference>
<feature type="compositionally biased region" description="Basic and acidic residues" evidence="1">
    <location>
        <begin position="82"/>
        <end position="93"/>
    </location>
</feature>
<protein>
    <submittedName>
        <fullName evidence="2">Uncharacterized protein</fullName>
    </submittedName>
</protein>
<feature type="compositionally biased region" description="Basic and acidic residues" evidence="1">
    <location>
        <begin position="1"/>
        <end position="11"/>
    </location>
</feature>
<evidence type="ECO:0000256" key="1">
    <source>
        <dbReference type="SAM" id="MobiDB-lite"/>
    </source>
</evidence>
<dbReference type="AlphaFoldDB" id="Q9CUN1"/>
<reference evidence="2" key="8">
    <citation type="journal article" date="2005" name="Science">
        <title>Antisense Transcription in the Mammalian Transcriptome.</title>
        <authorList>
            <consortium name="RIKEN Genome Exploration Research Group and Genome Science Group (Genome Network Project Core Group) and the FANTOM Consortium"/>
        </authorList>
    </citation>
    <scope>NUCLEOTIDE SEQUENCE</scope>
    <source>
        <strain evidence="2">C57BL/6J</strain>
        <tissue evidence="2">Testis</tissue>
    </source>
</reference>
<accession>Q9CUN1</accession>
<dbReference type="AGR" id="MGI:1921136"/>
<proteinExistence type="evidence at transcript level"/>
<reference evidence="2" key="4">
    <citation type="submission" date="2000-07" db="EMBL/GenBank/DDBJ databases">
        <authorList>
            <person name="Adachi J."/>
            <person name="Aizawa K."/>
            <person name="Akahira S."/>
            <person name="Akimura T."/>
            <person name="Arai A."/>
            <person name="Aono H."/>
            <person name="Arakawa T."/>
            <person name="Bono H."/>
            <person name="Carninci P."/>
            <person name="Fukuda S."/>
            <person name="Fukunishi Y."/>
            <person name="Furuno M."/>
            <person name="Hanagaki T."/>
            <person name="Hara A."/>
            <person name="Hayatsu N."/>
            <person name="Hiramoto K."/>
            <person name="Hiraoka T."/>
            <person name="Hori F."/>
            <person name="Imotani K."/>
            <person name="Ishii Y."/>
            <person name="Itoh M."/>
            <person name="Izawa M."/>
            <person name="Kasukawa T."/>
            <person name="Kato H."/>
            <person name="Kawai J."/>
            <person name="Kojima Y."/>
            <person name="Konno H."/>
            <person name="Kouda M."/>
            <person name="Koya S."/>
            <person name="Kurihara C."/>
            <person name="Matsuyama T."/>
            <person name="Miyazaki A."/>
            <person name="Nishi K."/>
            <person name="Nomura K."/>
            <person name="Numazaki R."/>
            <person name="Ohno M."/>
            <person name="Okazaki Y."/>
            <person name="Okido T."/>
            <person name="Owa C."/>
            <person name="Saito H."/>
            <person name="Saito R."/>
            <person name="Sakai C."/>
            <person name="Sakai K."/>
            <person name="Sano H."/>
            <person name="Sasaki D."/>
            <person name="Shibata K."/>
            <person name="Shibata Y."/>
            <person name="Shinagawa A."/>
            <person name="Shiraki T."/>
            <person name="Sogabe Y."/>
            <person name="Suzuki H."/>
            <person name="Tagami M."/>
            <person name="Tagawa A."/>
            <person name="Takahashi F."/>
            <person name="Tanaka T."/>
            <person name="Tejima Y."/>
            <person name="Toya T."/>
            <person name="Yamamura T."/>
            <person name="Yasunishi A."/>
            <person name="Yoshida K."/>
            <person name="Yoshino M."/>
            <person name="Muramatsu M."/>
            <person name="Hayashizaki Y."/>
        </authorList>
    </citation>
    <scope>NUCLEOTIDE SEQUENCE</scope>
    <source>
        <strain evidence="2">C57BL/6J</strain>
        <tissue evidence="2">Testis</tissue>
    </source>
</reference>
<reference evidence="2" key="3">
    <citation type="journal article" date="2000" name="Genome Res.">
        <title>RIKEN integrated sequence analysis (RISA) system--384-format sequencing pipeline with 384 multicapillary sequencer.</title>
        <authorList>
            <person name="Shibata K."/>
            <person name="Itoh M."/>
            <person name="Aizawa K."/>
            <person name="Nagaoka S."/>
            <person name="Sasaki N."/>
            <person name="Carninci P."/>
            <person name="Konno H."/>
            <person name="Akiyama J."/>
            <person name="Nishi K."/>
            <person name="Kitsunai T."/>
            <person name="Tashiro H."/>
            <person name="Itoh M."/>
            <person name="Sumi N."/>
            <person name="Ishii Y."/>
            <person name="Nakamura S."/>
            <person name="Hazama M."/>
            <person name="Nishine T."/>
            <person name="Harada A."/>
            <person name="Yamamoto R."/>
            <person name="Matsumoto H."/>
            <person name="Sakaguchi S."/>
            <person name="Ikegami T."/>
            <person name="Kashiwagi K."/>
            <person name="Fujiwake S."/>
            <person name="Inoue K."/>
            <person name="Togawa Y."/>
            <person name="Izawa M."/>
            <person name="Ohara E."/>
            <person name="Watahiki M."/>
            <person name="Yoneda Y."/>
            <person name="Ishikawa T."/>
            <person name="Ozawa K."/>
            <person name="Tanaka T."/>
            <person name="Matsuura S."/>
            <person name="Kawai J."/>
            <person name="Okazaki Y."/>
            <person name="Muramatsu M."/>
            <person name="Inoue Y."/>
            <person name="Kira A."/>
            <person name="Hayashizaki Y."/>
        </authorList>
    </citation>
    <scope>NUCLEOTIDE SEQUENCE</scope>
    <source>
        <strain evidence="2">C57BL/6J</strain>
        <tissue evidence="2">Testis</tissue>
    </source>
</reference>
<organism evidence="2">
    <name type="scientific">Mus musculus</name>
    <name type="common">Mouse</name>
    <dbReference type="NCBI Taxonomy" id="10090"/>
    <lineage>
        <taxon>Eukaryota</taxon>
        <taxon>Metazoa</taxon>
        <taxon>Chordata</taxon>
        <taxon>Craniata</taxon>
        <taxon>Vertebrata</taxon>
        <taxon>Euteleostomi</taxon>
        <taxon>Mammalia</taxon>
        <taxon>Eutheria</taxon>
        <taxon>Euarchontoglires</taxon>
        <taxon>Glires</taxon>
        <taxon>Rodentia</taxon>
        <taxon>Myomorpha</taxon>
        <taxon>Muroidea</taxon>
        <taxon>Muridae</taxon>
        <taxon>Murinae</taxon>
        <taxon>Mus</taxon>
        <taxon>Mus</taxon>
    </lineage>
</organism>
<feature type="compositionally biased region" description="Basic and acidic residues" evidence="1">
    <location>
        <begin position="102"/>
        <end position="112"/>
    </location>
</feature>
<feature type="compositionally biased region" description="Pro residues" evidence="1">
    <location>
        <begin position="12"/>
        <end position="21"/>
    </location>
</feature>
<reference evidence="2" key="6">
    <citation type="journal article" date="2002" name="Nature">
        <title>Analysis of the mouse transcriptome based on functional annotation of 60,770 full-length cDNAs.</title>
        <authorList>
            <consortium name="The FANTOM Consortium and the RIKEN Genome Exploration Research Group Phase I and II Team"/>
        </authorList>
    </citation>
    <scope>NUCLEOTIDE SEQUENCE</scope>
    <source>
        <strain evidence="2">C57BL/6J</strain>
        <tissue evidence="2">Testis</tissue>
    </source>
</reference>
<reference evidence="2" key="2">
    <citation type="journal article" date="2000" name="Genome Res.">
        <title>Normalization and subtraction of cap-trapper-selected cDNAs to prepare full-length cDNA libraries for rapid discovery of new genes.</title>
        <authorList>
            <person name="Carninci P."/>
            <person name="Shibata Y."/>
            <person name="Hayatsu N."/>
            <person name="Sugahara Y."/>
            <person name="Shibata K."/>
            <person name="Itoh M."/>
            <person name="Konno H."/>
            <person name="Okazaki Y."/>
            <person name="Muramatsu M."/>
            <person name="Hayashizaki Y."/>
        </authorList>
    </citation>
    <scope>NUCLEOTIDE SEQUENCE</scope>
    <source>
        <strain evidence="2">C57BL/6J</strain>
        <tissue evidence="2">Testis</tissue>
    </source>
</reference>
<reference evidence="2" key="7">
    <citation type="journal article" date="2005" name="Science">
        <title>The Transcriptional Landscape of the Mammalian Genome.</title>
        <authorList>
            <consortium name="The FANTOM Consortium"/>
            <consortium name="Riken Genome Exploration Research Group and Genome Science Group (Genome Network Project Core Group)"/>
        </authorList>
    </citation>
    <scope>NUCLEOTIDE SEQUENCE</scope>
    <source>
        <strain evidence="2">C57BL/6J</strain>
        <tissue evidence="2">Testis</tissue>
    </source>
</reference>
<name>Q9CUN1_MOUSE</name>
<sequence length="167" mass="18271">GSPRPARDPARDPPPALPPGPARHRPRRVSCEKASAPETVPGAQGPPRSRPPGCTKGWGSSPARAGESCTPREQAMRIYSRRPGEPHPRELRRPRGCCSGDLTRRARASLDRKPTRRWRLEAPHRGFSTNLRSVRLQDTDSCPAPNSNCELSTRVWLPLGADSLGPV</sequence>
<reference evidence="2" key="1">
    <citation type="journal article" date="1999" name="Methods Enzymol.">
        <title>High-efficiency full-length cDNA cloning.</title>
        <authorList>
            <person name="Carninci P."/>
            <person name="Hayashizaki Y."/>
        </authorList>
    </citation>
    <scope>NUCLEOTIDE SEQUENCE</scope>
    <source>
        <strain evidence="2">C57BL/6J</strain>
        <tissue evidence="2">Testis</tissue>
    </source>
</reference>
<dbReference type="EMBL" id="AK015280">
    <property type="protein sequence ID" value="BAB29778.1"/>
    <property type="molecule type" value="mRNA"/>
</dbReference>
<reference evidence="2" key="5">
    <citation type="journal article" date="2001" name="Nature">
        <title>Functional annotation of a full-length mouse cDNA collection.</title>
        <authorList>
            <consortium name="The RIKEN Genome Exploration Research Group Phase II Team and the FANTOM Consortium"/>
        </authorList>
    </citation>
    <scope>NUCLEOTIDE SEQUENCE</scope>
    <source>
        <strain evidence="2">C57BL/6J</strain>
        <tissue evidence="2">Testis</tissue>
    </source>
</reference>
<feature type="non-terminal residue" evidence="2">
    <location>
        <position position="1"/>
    </location>
</feature>